<evidence type="ECO:0000256" key="7">
    <source>
        <dbReference type="SAM" id="Phobius"/>
    </source>
</evidence>
<keyword evidence="7" id="KW-0472">Membrane</keyword>
<dbReference type="PRINTS" id="PR00465">
    <property type="entry name" value="EP450IV"/>
</dbReference>
<reference evidence="8" key="1">
    <citation type="submission" date="2023-03" db="EMBL/GenBank/DDBJ databases">
        <title>Massive genome expansion in bonnet fungi (Mycena s.s.) driven by repeated elements and novel gene families across ecological guilds.</title>
        <authorList>
            <consortium name="Lawrence Berkeley National Laboratory"/>
            <person name="Harder C.B."/>
            <person name="Miyauchi S."/>
            <person name="Viragh M."/>
            <person name="Kuo A."/>
            <person name="Thoen E."/>
            <person name="Andreopoulos B."/>
            <person name="Lu D."/>
            <person name="Skrede I."/>
            <person name="Drula E."/>
            <person name="Henrissat B."/>
            <person name="Morin E."/>
            <person name="Kohler A."/>
            <person name="Barry K."/>
            <person name="LaButti K."/>
            <person name="Morin E."/>
            <person name="Salamov A."/>
            <person name="Lipzen A."/>
            <person name="Mereny Z."/>
            <person name="Hegedus B."/>
            <person name="Baldrian P."/>
            <person name="Stursova M."/>
            <person name="Weitz H."/>
            <person name="Taylor A."/>
            <person name="Grigoriev I.V."/>
            <person name="Nagy L.G."/>
            <person name="Martin F."/>
            <person name="Kauserud H."/>
        </authorList>
    </citation>
    <scope>NUCLEOTIDE SEQUENCE</scope>
    <source>
        <strain evidence="8">CBHHK173m</strain>
    </source>
</reference>
<keyword evidence="9" id="KW-1185">Reference proteome</keyword>
<dbReference type="Proteomes" id="UP001222325">
    <property type="component" value="Unassembled WGS sequence"/>
</dbReference>
<dbReference type="GO" id="GO:0005506">
    <property type="term" value="F:iron ion binding"/>
    <property type="evidence" value="ECO:0007669"/>
    <property type="project" value="InterPro"/>
</dbReference>
<comment type="similarity">
    <text evidence="2">Belongs to the cytochrome P450 family.</text>
</comment>
<keyword evidence="5 6" id="KW-0408">Iron</keyword>
<keyword evidence="7" id="KW-1133">Transmembrane helix</keyword>
<keyword evidence="7" id="KW-0812">Transmembrane</keyword>
<evidence type="ECO:0000256" key="2">
    <source>
        <dbReference type="ARBA" id="ARBA00010617"/>
    </source>
</evidence>
<keyword evidence="3 6" id="KW-0479">Metal-binding</keyword>
<dbReference type="GO" id="GO:0020037">
    <property type="term" value="F:heme binding"/>
    <property type="evidence" value="ECO:0007669"/>
    <property type="project" value="InterPro"/>
</dbReference>
<organism evidence="8 9">
    <name type="scientific">Mycena belliarum</name>
    <dbReference type="NCBI Taxonomy" id="1033014"/>
    <lineage>
        <taxon>Eukaryota</taxon>
        <taxon>Fungi</taxon>
        <taxon>Dikarya</taxon>
        <taxon>Basidiomycota</taxon>
        <taxon>Agaricomycotina</taxon>
        <taxon>Agaricomycetes</taxon>
        <taxon>Agaricomycetidae</taxon>
        <taxon>Agaricales</taxon>
        <taxon>Marasmiineae</taxon>
        <taxon>Mycenaceae</taxon>
        <taxon>Mycena</taxon>
    </lineage>
</organism>
<protein>
    <submittedName>
        <fullName evidence="8">Cytochrome P450</fullName>
    </submittedName>
</protein>
<feature type="binding site" description="axial binding residue" evidence="6">
    <location>
        <position position="451"/>
    </location>
    <ligand>
        <name>heme</name>
        <dbReference type="ChEBI" id="CHEBI:30413"/>
    </ligand>
    <ligandPart>
        <name>Fe</name>
        <dbReference type="ChEBI" id="CHEBI:18248"/>
    </ligandPart>
</feature>
<evidence type="ECO:0000313" key="9">
    <source>
        <dbReference type="Proteomes" id="UP001222325"/>
    </source>
</evidence>
<dbReference type="GO" id="GO:0016705">
    <property type="term" value="F:oxidoreductase activity, acting on paired donors, with incorporation or reduction of molecular oxygen"/>
    <property type="evidence" value="ECO:0007669"/>
    <property type="project" value="InterPro"/>
</dbReference>
<dbReference type="AlphaFoldDB" id="A0AAD6UFQ6"/>
<comment type="cofactor">
    <cofactor evidence="1 6">
        <name>heme</name>
        <dbReference type="ChEBI" id="CHEBI:30413"/>
    </cofactor>
</comment>
<evidence type="ECO:0000256" key="5">
    <source>
        <dbReference type="ARBA" id="ARBA00023004"/>
    </source>
</evidence>
<keyword evidence="6" id="KW-0349">Heme</keyword>
<evidence type="ECO:0000256" key="6">
    <source>
        <dbReference type="PIRSR" id="PIRSR602403-1"/>
    </source>
</evidence>
<accession>A0AAD6UFQ6</accession>
<dbReference type="InterPro" id="IPR036396">
    <property type="entry name" value="Cyt_P450_sf"/>
</dbReference>
<dbReference type="SUPFAM" id="SSF48264">
    <property type="entry name" value="Cytochrome P450"/>
    <property type="match status" value="1"/>
</dbReference>
<sequence>MEEPTYILACVSAALVSAVWLLKTWRHNRQLNPIPAVGASGIWGYYTGGLRYMLHAPEMVQEGCTLYPGKAFRVPRLFRWDFIVSGKTLIDEVASAPESILSALEGNKDSLKVDITIGPEILNHAYHIDVLRTTLTRNLAKCFPDIRDEISCAFDDVLALDGAEWKSVPALSTIMSVVARSTNRLFVGLPICRNDDYLKLMVRYTIDVVIMAQVINLMPAPLQPILGPFISPRSRGIRKGTTHLGPLIEHRIAQEKAFGRDWPGKPNDFISWLLDSAQGSERTVPDIVVRILTTNMAAIHTTSSVFTHVLFDLTSHPEYMPALREEAERVVQELGWTKTALGRMYRLDSFLRESQRMHDNGPVTMTRKVMDPAGFTFSDGTVVPAGSFINATSRVEHFSPANYEDPDDFDGFRFSKLREEREQNEGQAVFNKHMVTTSVEHLSFGHRTHVCPGRFLAAMQLKAMLAHIVINYDVRSATDGVRPPDDVFGIVAVPNRKAKIGFRKRL</sequence>
<dbReference type="PANTHER" id="PTHR46206">
    <property type="entry name" value="CYTOCHROME P450"/>
    <property type="match status" value="1"/>
</dbReference>
<dbReference type="GO" id="GO:0004497">
    <property type="term" value="F:monooxygenase activity"/>
    <property type="evidence" value="ECO:0007669"/>
    <property type="project" value="InterPro"/>
</dbReference>
<gene>
    <name evidence="8" type="ORF">B0H15DRAFT_824887</name>
</gene>
<dbReference type="InterPro" id="IPR001128">
    <property type="entry name" value="Cyt_P450"/>
</dbReference>
<evidence type="ECO:0000256" key="3">
    <source>
        <dbReference type="ARBA" id="ARBA00022723"/>
    </source>
</evidence>
<name>A0AAD6UFQ6_9AGAR</name>
<dbReference type="Gene3D" id="1.10.630.10">
    <property type="entry name" value="Cytochrome P450"/>
    <property type="match status" value="1"/>
</dbReference>
<dbReference type="EMBL" id="JARJCN010000010">
    <property type="protein sequence ID" value="KAJ7097132.1"/>
    <property type="molecule type" value="Genomic_DNA"/>
</dbReference>
<keyword evidence="4" id="KW-0560">Oxidoreductase</keyword>
<dbReference type="InterPro" id="IPR002403">
    <property type="entry name" value="Cyt_P450_E_grp-IV"/>
</dbReference>
<proteinExistence type="inferred from homology"/>
<comment type="caution">
    <text evidence="8">The sequence shown here is derived from an EMBL/GenBank/DDBJ whole genome shotgun (WGS) entry which is preliminary data.</text>
</comment>
<evidence type="ECO:0000256" key="4">
    <source>
        <dbReference type="ARBA" id="ARBA00023002"/>
    </source>
</evidence>
<dbReference type="CDD" id="cd11041">
    <property type="entry name" value="CYP503A1-like"/>
    <property type="match status" value="1"/>
</dbReference>
<evidence type="ECO:0000256" key="1">
    <source>
        <dbReference type="ARBA" id="ARBA00001971"/>
    </source>
</evidence>
<evidence type="ECO:0000313" key="8">
    <source>
        <dbReference type="EMBL" id="KAJ7097132.1"/>
    </source>
</evidence>
<dbReference type="Pfam" id="PF00067">
    <property type="entry name" value="p450"/>
    <property type="match status" value="1"/>
</dbReference>
<feature type="transmembrane region" description="Helical" evidence="7">
    <location>
        <begin position="6"/>
        <end position="22"/>
    </location>
</feature>